<dbReference type="InterPro" id="IPR024185">
    <property type="entry name" value="FTHF_cligase-like_sf"/>
</dbReference>
<keyword evidence="4" id="KW-0479">Metal-binding</keyword>
<organism evidence="5 6">
    <name type="scientific">Mycoplana rhizolycopersici</name>
    <dbReference type="NCBI Taxonomy" id="2746702"/>
    <lineage>
        <taxon>Bacteria</taxon>
        <taxon>Pseudomonadati</taxon>
        <taxon>Pseudomonadota</taxon>
        <taxon>Alphaproteobacteria</taxon>
        <taxon>Hyphomicrobiales</taxon>
        <taxon>Rhizobiaceae</taxon>
        <taxon>Mycoplana</taxon>
    </lineage>
</organism>
<keyword evidence="6" id="KW-1185">Reference proteome</keyword>
<dbReference type="InterPro" id="IPR002698">
    <property type="entry name" value="FTHF_cligase"/>
</dbReference>
<evidence type="ECO:0000256" key="4">
    <source>
        <dbReference type="RuleBase" id="RU361279"/>
    </source>
</evidence>
<proteinExistence type="inferred from homology"/>
<dbReference type="RefSeq" id="WP_176948854.1">
    <property type="nucleotide sequence ID" value="NZ_JABXYK010000003.1"/>
</dbReference>
<dbReference type="Gene3D" id="3.40.50.10420">
    <property type="entry name" value="NagB/RpiA/CoA transferase-like"/>
    <property type="match status" value="1"/>
</dbReference>
<protein>
    <recommendedName>
        <fullName evidence="4">5-formyltetrahydrofolate cyclo-ligase</fullName>
        <ecNumber evidence="4">6.3.3.2</ecNumber>
    </recommendedName>
</protein>
<dbReference type="Proteomes" id="UP000659172">
    <property type="component" value="Unassembled WGS sequence"/>
</dbReference>
<evidence type="ECO:0000313" key="6">
    <source>
        <dbReference type="Proteomes" id="UP000659172"/>
    </source>
</evidence>
<dbReference type="GO" id="GO:0030272">
    <property type="term" value="F:5-formyltetrahydrofolate cyclo-ligase activity"/>
    <property type="evidence" value="ECO:0007669"/>
    <property type="project" value="UniProtKB-EC"/>
</dbReference>
<dbReference type="SUPFAM" id="SSF100950">
    <property type="entry name" value="NagB/RpiA/CoA transferase-like"/>
    <property type="match status" value="1"/>
</dbReference>
<comment type="catalytic activity">
    <reaction evidence="4">
        <text>(6S)-5-formyl-5,6,7,8-tetrahydrofolate + ATP = (6R)-5,10-methenyltetrahydrofolate + ADP + phosphate</text>
        <dbReference type="Rhea" id="RHEA:10488"/>
        <dbReference type="ChEBI" id="CHEBI:30616"/>
        <dbReference type="ChEBI" id="CHEBI:43474"/>
        <dbReference type="ChEBI" id="CHEBI:57455"/>
        <dbReference type="ChEBI" id="CHEBI:57457"/>
        <dbReference type="ChEBI" id="CHEBI:456216"/>
        <dbReference type="EC" id="6.3.3.2"/>
    </reaction>
</comment>
<dbReference type="InterPro" id="IPR037171">
    <property type="entry name" value="NagB/RpiA_transferase-like"/>
</dbReference>
<gene>
    <name evidence="5" type="ORF">HV823_06145</name>
</gene>
<sequence length="196" mass="21986">MVDSDMRAPENLAELAAWRADERMRLITERLSGSPESRHSASSVILRRLRETVGALDRRRISLYWPFRGEPDLRPWIEEIWQAGGLALLPVVVEKRRPLQFRSWRIGDPLARGIWDIPIPAEGEVIEPDIVVAPLVGYDPALYRLGYGGGFFDRTLAALKRKPLAIGVGYGSQEIATIRPQAHDIPMDVIITADLG</sequence>
<evidence type="ECO:0000256" key="3">
    <source>
        <dbReference type="ARBA" id="ARBA00022840"/>
    </source>
</evidence>
<keyword evidence="2 4" id="KW-0547">Nucleotide-binding</keyword>
<accession>A0ABX2QAS8</accession>
<keyword evidence="3 4" id="KW-0067">ATP-binding</keyword>
<evidence type="ECO:0000256" key="2">
    <source>
        <dbReference type="ARBA" id="ARBA00022741"/>
    </source>
</evidence>
<dbReference type="EMBL" id="JABXYK010000003">
    <property type="protein sequence ID" value="NVP54833.1"/>
    <property type="molecule type" value="Genomic_DNA"/>
</dbReference>
<evidence type="ECO:0000256" key="1">
    <source>
        <dbReference type="ARBA" id="ARBA00010638"/>
    </source>
</evidence>
<dbReference type="PANTHER" id="PTHR23407">
    <property type="entry name" value="ATPASE INHIBITOR/5-FORMYLTETRAHYDROFOLATE CYCLO-LIGASE"/>
    <property type="match status" value="1"/>
</dbReference>
<name>A0ABX2QAS8_9HYPH</name>
<evidence type="ECO:0000313" key="5">
    <source>
        <dbReference type="EMBL" id="NVP54833.1"/>
    </source>
</evidence>
<dbReference type="NCBIfam" id="TIGR02727">
    <property type="entry name" value="MTHFS_bact"/>
    <property type="match status" value="1"/>
</dbReference>
<dbReference type="PANTHER" id="PTHR23407:SF1">
    <property type="entry name" value="5-FORMYLTETRAHYDROFOLATE CYCLO-LIGASE"/>
    <property type="match status" value="1"/>
</dbReference>
<dbReference type="PIRSF" id="PIRSF006806">
    <property type="entry name" value="FTHF_cligase"/>
    <property type="match status" value="1"/>
</dbReference>
<reference evidence="5 6" key="1">
    <citation type="submission" date="2020-06" db="EMBL/GenBank/DDBJ databases">
        <title>Rhizobium sp.nov. isolated from the tomato plant.</title>
        <authorList>
            <person name="Thin K.K."/>
            <person name="Zhang X."/>
            <person name="He S."/>
        </authorList>
    </citation>
    <scope>NUCLEOTIDE SEQUENCE [LARGE SCALE GENOMIC DNA]</scope>
    <source>
        <strain evidence="5 6">DBTS2</strain>
    </source>
</reference>
<dbReference type="Pfam" id="PF01812">
    <property type="entry name" value="5-FTHF_cyc-lig"/>
    <property type="match status" value="1"/>
</dbReference>
<comment type="similarity">
    <text evidence="1 4">Belongs to the 5-formyltetrahydrofolate cyclo-ligase family.</text>
</comment>
<keyword evidence="4" id="KW-0460">Magnesium</keyword>
<keyword evidence="5" id="KW-0436">Ligase</keyword>
<comment type="cofactor">
    <cofactor evidence="4">
        <name>Mg(2+)</name>
        <dbReference type="ChEBI" id="CHEBI:18420"/>
    </cofactor>
</comment>
<dbReference type="EC" id="6.3.3.2" evidence="4"/>
<comment type="caution">
    <text evidence="5">The sequence shown here is derived from an EMBL/GenBank/DDBJ whole genome shotgun (WGS) entry which is preliminary data.</text>
</comment>